<dbReference type="InterPro" id="IPR048683">
    <property type="entry name" value="Sf6_terminase"/>
</dbReference>
<protein>
    <submittedName>
        <fullName evidence="1">Uncharacterized protein</fullName>
    </submittedName>
</protein>
<dbReference type="OrthoDB" id="7573036at2"/>
<accession>A0A4Q6XNT9</accession>
<keyword evidence="2" id="KW-1185">Reference proteome</keyword>
<dbReference type="Gene3D" id="1.10.10.60">
    <property type="entry name" value="Homeodomain-like"/>
    <property type="match status" value="1"/>
</dbReference>
<gene>
    <name evidence="1" type="ORF">EWE75_24105</name>
</gene>
<dbReference type="Proteomes" id="UP000292085">
    <property type="component" value="Unassembled WGS sequence"/>
</dbReference>
<dbReference type="Pfam" id="PF20901">
    <property type="entry name" value="Sf6_terminase"/>
    <property type="match status" value="1"/>
</dbReference>
<sequence>MEVPTPSLPPLDGTQTIAELAKISPITLAAMGKQSIKDMSNRRRQIEGLKPGSSSIRTVEMIEEIVDRLRGGETLTSILKDTHLPRVTTLWNWREADEALDQRIKRAQAQGQHTLADERLDIALGCSISTGDTYRDSLVIKTINANIAQRNRAEFGERVQVDHASVVINLPPESDGL</sequence>
<comment type="caution">
    <text evidence="1">The sequence shown here is derived from an EMBL/GenBank/DDBJ whole genome shotgun (WGS) entry which is preliminary data.</text>
</comment>
<reference evidence="1 2" key="1">
    <citation type="submission" date="2019-02" db="EMBL/GenBank/DDBJ databases">
        <authorList>
            <person name="Li Y."/>
        </authorList>
    </citation>
    <scope>NUCLEOTIDE SEQUENCE [LARGE SCALE GENOMIC DNA]</scope>
    <source>
        <strain evidence="1 2">3-7</strain>
    </source>
</reference>
<evidence type="ECO:0000313" key="1">
    <source>
        <dbReference type="EMBL" id="RZF59022.1"/>
    </source>
</evidence>
<name>A0A4Q6XNT9_9SPHN</name>
<dbReference type="RefSeq" id="WP_130160569.1">
    <property type="nucleotide sequence ID" value="NZ_SGIS01000108.1"/>
</dbReference>
<organism evidence="1 2">
    <name type="scientific">Sphingomonas populi</name>
    <dbReference type="NCBI Taxonomy" id="2484750"/>
    <lineage>
        <taxon>Bacteria</taxon>
        <taxon>Pseudomonadati</taxon>
        <taxon>Pseudomonadota</taxon>
        <taxon>Alphaproteobacteria</taxon>
        <taxon>Sphingomonadales</taxon>
        <taxon>Sphingomonadaceae</taxon>
        <taxon>Sphingomonas</taxon>
    </lineage>
</organism>
<evidence type="ECO:0000313" key="2">
    <source>
        <dbReference type="Proteomes" id="UP000292085"/>
    </source>
</evidence>
<dbReference type="EMBL" id="SGIS01000108">
    <property type="protein sequence ID" value="RZF59022.1"/>
    <property type="molecule type" value="Genomic_DNA"/>
</dbReference>
<proteinExistence type="predicted"/>
<dbReference type="AlphaFoldDB" id="A0A4Q6XNT9"/>